<dbReference type="EMBL" id="BGZK01003110">
    <property type="protein sequence ID" value="GBP98294.1"/>
    <property type="molecule type" value="Genomic_DNA"/>
</dbReference>
<reference evidence="2 3" key="1">
    <citation type="journal article" date="2019" name="Commun. Biol.">
        <title>The bagworm genome reveals a unique fibroin gene that provides high tensile strength.</title>
        <authorList>
            <person name="Kono N."/>
            <person name="Nakamura H."/>
            <person name="Ohtoshi R."/>
            <person name="Tomita M."/>
            <person name="Numata K."/>
            <person name="Arakawa K."/>
        </authorList>
    </citation>
    <scope>NUCLEOTIDE SEQUENCE [LARGE SCALE GENOMIC DNA]</scope>
</reference>
<feature type="region of interest" description="Disordered" evidence="1">
    <location>
        <begin position="1"/>
        <end position="25"/>
    </location>
</feature>
<dbReference type="Proteomes" id="UP000299102">
    <property type="component" value="Unassembled WGS sequence"/>
</dbReference>
<proteinExistence type="predicted"/>
<sequence>MYDVKERNWRARRRDDTGRRGRGRHFRISGNVTRSVTQFSCAHPSKIQVICKACSKHSENLSHALVKGVDFGSEVPRKTRLSRRYRCDRADRADGR</sequence>
<organism evidence="2 3">
    <name type="scientific">Eumeta variegata</name>
    <name type="common">Bagworm moth</name>
    <name type="synonym">Eumeta japonica</name>
    <dbReference type="NCBI Taxonomy" id="151549"/>
    <lineage>
        <taxon>Eukaryota</taxon>
        <taxon>Metazoa</taxon>
        <taxon>Ecdysozoa</taxon>
        <taxon>Arthropoda</taxon>
        <taxon>Hexapoda</taxon>
        <taxon>Insecta</taxon>
        <taxon>Pterygota</taxon>
        <taxon>Neoptera</taxon>
        <taxon>Endopterygota</taxon>
        <taxon>Lepidoptera</taxon>
        <taxon>Glossata</taxon>
        <taxon>Ditrysia</taxon>
        <taxon>Tineoidea</taxon>
        <taxon>Psychidae</taxon>
        <taxon>Oiketicinae</taxon>
        <taxon>Eumeta</taxon>
    </lineage>
</organism>
<gene>
    <name evidence="2" type="ORF">EVAR_66050_1</name>
</gene>
<accession>A0A4C2AGU1</accession>
<comment type="caution">
    <text evidence="2">The sequence shown here is derived from an EMBL/GenBank/DDBJ whole genome shotgun (WGS) entry which is preliminary data.</text>
</comment>
<name>A0A4C2AGU1_EUMVA</name>
<evidence type="ECO:0000313" key="3">
    <source>
        <dbReference type="Proteomes" id="UP000299102"/>
    </source>
</evidence>
<dbReference type="AlphaFoldDB" id="A0A4C2AGU1"/>
<evidence type="ECO:0000313" key="2">
    <source>
        <dbReference type="EMBL" id="GBP98294.1"/>
    </source>
</evidence>
<feature type="compositionally biased region" description="Basic and acidic residues" evidence="1">
    <location>
        <begin position="1"/>
        <end position="19"/>
    </location>
</feature>
<keyword evidence="3" id="KW-1185">Reference proteome</keyword>
<evidence type="ECO:0000256" key="1">
    <source>
        <dbReference type="SAM" id="MobiDB-lite"/>
    </source>
</evidence>
<protein>
    <submittedName>
        <fullName evidence="2">Uncharacterized protein</fullName>
    </submittedName>
</protein>